<comment type="cofactor">
    <cofactor evidence="1">
        <name>pyridoxal 5'-phosphate</name>
        <dbReference type="ChEBI" id="CHEBI:597326"/>
    </cofactor>
</comment>
<name>A0AAW0D890_9AGAR</name>
<evidence type="ECO:0000313" key="7">
    <source>
        <dbReference type="EMBL" id="KAK7047239.1"/>
    </source>
</evidence>
<evidence type="ECO:0000256" key="1">
    <source>
        <dbReference type="ARBA" id="ARBA00001933"/>
    </source>
</evidence>
<keyword evidence="3" id="KW-0032">Aminotransferase</keyword>
<evidence type="ECO:0000256" key="3">
    <source>
        <dbReference type="ARBA" id="ARBA00022576"/>
    </source>
</evidence>
<dbReference type="InterPro" id="IPR015424">
    <property type="entry name" value="PyrdxlP-dep_Trfase"/>
</dbReference>
<dbReference type="PANTHER" id="PTHR42790">
    <property type="entry name" value="AMINOTRANSFERASE"/>
    <property type="match status" value="1"/>
</dbReference>
<evidence type="ECO:0000259" key="6">
    <source>
        <dbReference type="Pfam" id="PF00155"/>
    </source>
</evidence>
<dbReference type="Proteomes" id="UP001383192">
    <property type="component" value="Unassembled WGS sequence"/>
</dbReference>
<keyword evidence="5" id="KW-0663">Pyridoxal phosphate</keyword>
<dbReference type="InterPro" id="IPR015421">
    <property type="entry name" value="PyrdxlP-dep_Trfase_major"/>
</dbReference>
<dbReference type="PANTHER" id="PTHR42790:SF19">
    <property type="entry name" value="KYNURENINE_ALPHA-AMINOADIPATE AMINOTRANSFERASE, MITOCHONDRIAL"/>
    <property type="match status" value="1"/>
</dbReference>
<gene>
    <name evidence="7" type="ORF">VNI00_006905</name>
</gene>
<evidence type="ECO:0000256" key="4">
    <source>
        <dbReference type="ARBA" id="ARBA00022679"/>
    </source>
</evidence>
<feature type="domain" description="Aminotransferase class I/classII large" evidence="6">
    <location>
        <begin position="3"/>
        <end position="101"/>
    </location>
</feature>
<evidence type="ECO:0000256" key="5">
    <source>
        <dbReference type="ARBA" id="ARBA00022898"/>
    </source>
</evidence>
<dbReference type="GO" id="GO:0008483">
    <property type="term" value="F:transaminase activity"/>
    <property type="evidence" value="ECO:0007669"/>
    <property type="project" value="UniProtKB-KW"/>
</dbReference>
<sequence length="125" mass="13753">MEKTVLKIAKENDIIVLEDDPYYYLVQAPIPSYFSLERSFEEVGRVIRFDTLSKVIAPGLSIGWVSGPEVLVGAIDTITSTANLQAATVNQAVALALLEAWQHEGFLKHVESVGAFYRGQIINGE</sequence>
<protein>
    <recommendedName>
        <fullName evidence="6">Aminotransferase class I/classII large domain-containing protein</fullName>
    </recommendedName>
</protein>
<dbReference type="Pfam" id="PF00155">
    <property type="entry name" value="Aminotran_1_2"/>
    <property type="match status" value="1"/>
</dbReference>
<dbReference type="InterPro" id="IPR050859">
    <property type="entry name" value="Class-I_PLP-dep_aminotransf"/>
</dbReference>
<accession>A0AAW0D890</accession>
<dbReference type="SUPFAM" id="SSF53383">
    <property type="entry name" value="PLP-dependent transferases"/>
    <property type="match status" value="1"/>
</dbReference>
<proteinExistence type="inferred from homology"/>
<dbReference type="InterPro" id="IPR004839">
    <property type="entry name" value="Aminotransferase_I/II_large"/>
</dbReference>
<evidence type="ECO:0000256" key="2">
    <source>
        <dbReference type="ARBA" id="ARBA00007441"/>
    </source>
</evidence>
<organism evidence="7 8">
    <name type="scientific">Paramarasmius palmivorus</name>
    <dbReference type="NCBI Taxonomy" id="297713"/>
    <lineage>
        <taxon>Eukaryota</taxon>
        <taxon>Fungi</taxon>
        <taxon>Dikarya</taxon>
        <taxon>Basidiomycota</taxon>
        <taxon>Agaricomycotina</taxon>
        <taxon>Agaricomycetes</taxon>
        <taxon>Agaricomycetidae</taxon>
        <taxon>Agaricales</taxon>
        <taxon>Marasmiineae</taxon>
        <taxon>Marasmiaceae</taxon>
        <taxon>Paramarasmius</taxon>
    </lineage>
</organism>
<comment type="similarity">
    <text evidence="2">Belongs to the class-I pyridoxal-phosphate-dependent aminotransferase family.</text>
</comment>
<reference evidence="7 8" key="1">
    <citation type="submission" date="2024-01" db="EMBL/GenBank/DDBJ databases">
        <title>A draft genome for a cacao thread blight-causing isolate of Paramarasmius palmivorus.</title>
        <authorList>
            <person name="Baruah I.K."/>
            <person name="Bukari Y."/>
            <person name="Amoako-Attah I."/>
            <person name="Meinhardt L.W."/>
            <person name="Bailey B.A."/>
            <person name="Cohen S.P."/>
        </authorList>
    </citation>
    <scope>NUCLEOTIDE SEQUENCE [LARGE SCALE GENOMIC DNA]</scope>
    <source>
        <strain evidence="7 8">GH-12</strain>
    </source>
</reference>
<comment type="caution">
    <text evidence="7">The sequence shown here is derived from an EMBL/GenBank/DDBJ whole genome shotgun (WGS) entry which is preliminary data.</text>
</comment>
<dbReference type="GO" id="GO:0030170">
    <property type="term" value="F:pyridoxal phosphate binding"/>
    <property type="evidence" value="ECO:0007669"/>
    <property type="project" value="InterPro"/>
</dbReference>
<dbReference type="Gene3D" id="3.40.640.10">
    <property type="entry name" value="Type I PLP-dependent aspartate aminotransferase-like (Major domain)"/>
    <property type="match status" value="1"/>
</dbReference>
<keyword evidence="4" id="KW-0808">Transferase</keyword>
<evidence type="ECO:0000313" key="8">
    <source>
        <dbReference type="Proteomes" id="UP001383192"/>
    </source>
</evidence>
<dbReference type="EMBL" id="JAYKXP010000021">
    <property type="protein sequence ID" value="KAK7047239.1"/>
    <property type="molecule type" value="Genomic_DNA"/>
</dbReference>
<dbReference type="GO" id="GO:1901605">
    <property type="term" value="P:alpha-amino acid metabolic process"/>
    <property type="evidence" value="ECO:0007669"/>
    <property type="project" value="TreeGrafter"/>
</dbReference>
<keyword evidence="8" id="KW-1185">Reference proteome</keyword>
<dbReference type="AlphaFoldDB" id="A0AAW0D890"/>